<reference evidence="2 3" key="1">
    <citation type="submission" date="2015-10" db="EMBL/GenBank/DDBJ databases">
        <title>Genome sequencing and analysis of members of genus Stenotrophomonas.</title>
        <authorList>
            <person name="Patil P.P."/>
            <person name="Midha S."/>
            <person name="Patil P.B."/>
        </authorList>
    </citation>
    <scope>NUCLEOTIDE SEQUENCE [LARGE SCALE GENOMIC DNA]</scope>
    <source>
        <strain evidence="2 3">JCM 9942</strain>
    </source>
</reference>
<gene>
    <name evidence="2" type="ORF">ARC78_15785</name>
</gene>
<dbReference type="AlphaFoldDB" id="A0A0R0A6K2"/>
<dbReference type="RefSeq" id="WP_057506592.1">
    <property type="nucleotide sequence ID" value="NZ_LLXS01000062.1"/>
</dbReference>
<evidence type="ECO:0000313" key="2">
    <source>
        <dbReference type="EMBL" id="KRG38162.1"/>
    </source>
</evidence>
<organism evidence="2 3">
    <name type="scientific">Stenotrophomonas pictorum JCM 9942</name>
    <dbReference type="NCBI Taxonomy" id="1236960"/>
    <lineage>
        <taxon>Bacteria</taxon>
        <taxon>Pseudomonadati</taxon>
        <taxon>Pseudomonadota</taxon>
        <taxon>Gammaproteobacteria</taxon>
        <taxon>Lysobacterales</taxon>
        <taxon>Lysobacteraceae</taxon>
        <taxon>Stenotrophomonas</taxon>
    </lineage>
</organism>
<dbReference type="EMBL" id="LLXS01000062">
    <property type="protein sequence ID" value="KRG38162.1"/>
    <property type="molecule type" value="Genomic_DNA"/>
</dbReference>
<evidence type="ECO:0000313" key="3">
    <source>
        <dbReference type="Proteomes" id="UP000050836"/>
    </source>
</evidence>
<name>A0A0R0A6K2_9GAMM</name>
<accession>A0A0R0A6K2</accession>
<evidence type="ECO:0000256" key="1">
    <source>
        <dbReference type="SAM" id="Phobius"/>
    </source>
</evidence>
<dbReference type="Proteomes" id="UP000050836">
    <property type="component" value="Unassembled WGS sequence"/>
</dbReference>
<sequence>MINLDPLRPYADLIRWGLIALLAILLLVLGYRWGAGHWKGEYAAEVAARATDNATHAATLQRLAEASAAVAAKAKAASQTLAASRRDNDTRYQEALNDAKRAERDLAAALRRGDVQLQPQWSCDSPGPGAGGVAANAGQASATGRYDSAARIVAASDADAALIDWLWNGWRADRQAVIAAGCAVEVDP</sequence>
<keyword evidence="1" id="KW-0812">Transmembrane</keyword>
<comment type="caution">
    <text evidence="2">The sequence shown here is derived from an EMBL/GenBank/DDBJ whole genome shotgun (WGS) entry which is preliminary data.</text>
</comment>
<keyword evidence="1" id="KW-0472">Membrane</keyword>
<keyword evidence="3" id="KW-1185">Reference proteome</keyword>
<keyword evidence="1" id="KW-1133">Transmembrane helix</keyword>
<feature type="transmembrane region" description="Helical" evidence="1">
    <location>
        <begin position="13"/>
        <end position="31"/>
    </location>
</feature>
<protein>
    <submittedName>
        <fullName evidence="2">Uncharacterized protein</fullName>
    </submittedName>
</protein>
<proteinExistence type="predicted"/>